<sequence>MFASLRRLCDTAREGPPRVAITKSVLWIAYLDDILASTGRSAWLSRLYLSWRIRVFVPNFRAILQHFVATIRAVTIRWCNNPDFCGKYYASRVRVSRWCSLSRVLNVPVFMAFKVNAAVEQLFAALSAVWVSSGPIPCNRNHHRPLDITRQHSTIYLGTERPYGSRTLLNAQILWDVSFLTSVSGARTRRKVHKDANITHSLAVGASQIPARYSTPKCAAILGSGFLETGRRREKTTIKRTA</sequence>
<name>A0AAW0EHK4_9AGAR</name>
<evidence type="ECO:0008006" key="3">
    <source>
        <dbReference type="Google" id="ProtNLM"/>
    </source>
</evidence>
<gene>
    <name evidence="1" type="ORF">R3P38DRAFT_2756798</name>
</gene>
<protein>
    <recommendedName>
        <fullName evidence="3">Reverse transcriptase</fullName>
    </recommendedName>
</protein>
<evidence type="ECO:0000313" key="2">
    <source>
        <dbReference type="Proteomes" id="UP001362999"/>
    </source>
</evidence>
<reference evidence="1 2" key="1">
    <citation type="journal article" date="2024" name="J Genomics">
        <title>Draft genome sequencing and assembly of Favolaschia claudopus CIRM-BRFM 2984 isolated from oak limbs.</title>
        <authorList>
            <person name="Navarro D."/>
            <person name="Drula E."/>
            <person name="Chaduli D."/>
            <person name="Cazenave R."/>
            <person name="Ahrendt S."/>
            <person name="Wang J."/>
            <person name="Lipzen A."/>
            <person name="Daum C."/>
            <person name="Barry K."/>
            <person name="Grigoriev I.V."/>
            <person name="Favel A."/>
            <person name="Rosso M.N."/>
            <person name="Martin F."/>
        </authorList>
    </citation>
    <scope>NUCLEOTIDE SEQUENCE [LARGE SCALE GENOMIC DNA]</scope>
    <source>
        <strain evidence="1 2">CIRM-BRFM 2984</strain>
    </source>
</reference>
<comment type="caution">
    <text evidence="1">The sequence shown here is derived from an EMBL/GenBank/DDBJ whole genome shotgun (WGS) entry which is preliminary data.</text>
</comment>
<keyword evidence="2" id="KW-1185">Reference proteome</keyword>
<evidence type="ECO:0000313" key="1">
    <source>
        <dbReference type="EMBL" id="KAK7063996.1"/>
    </source>
</evidence>
<dbReference type="Proteomes" id="UP001362999">
    <property type="component" value="Unassembled WGS sequence"/>
</dbReference>
<accession>A0AAW0EHK4</accession>
<proteinExistence type="predicted"/>
<organism evidence="1 2">
    <name type="scientific">Favolaschia claudopus</name>
    <dbReference type="NCBI Taxonomy" id="2862362"/>
    <lineage>
        <taxon>Eukaryota</taxon>
        <taxon>Fungi</taxon>
        <taxon>Dikarya</taxon>
        <taxon>Basidiomycota</taxon>
        <taxon>Agaricomycotina</taxon>
        <taxon>Agaricomycetes</taxon>
        <taxon>Agaricomycetidae</taxon>
        <taxon>Agaricales</taxon>
        <taxon>Marasmiineae</taxon>
        <taxon>Mycenaceae</taxon>
        <taxon>Favolaschia</taxon>
    </lineage>
</organism>
<dbReference type="AlphaFoldDB" id="A0AAW0EHK4"/>
<dbReference type="EMBL" id="JAWWNJ010000001">
    <property type="protein sequence ID" value="KAK7063996.1"/>
    <property type="molecule type" value="Genomic_DNA"/>
</dbReference>